<dbReference type="InterPro" id="IPR000847">
    <property type="entry name" value="LysR_HTH_N"/>
</dbReference>
<dbReference type="Gene3D" id="1.10.10.10">
    <property type="entry name" value="Winged helix-like DNA-binding domain superfamily/Winged helix DNA-binding domain"/>
    <property type="match status" value="1"/>
</dbReference>
<dbReference type="PANTHER" id="PTHR30293:SF0">
    <property type="entry name" value="NITROGEN ASSIMILATION REGULATORY PROTEIN NAC"/>
    <property type="match status" value="1"/>
</dbReference>
<evidence type="ECO:0000313" key="8">
    <source>
        <dbReference type="Proteomes" id="UP000318405"/>
    </source>
</evidence>
<dbReference type="Pfam" id="PF00126">
    <property type="entry name" value="HTH_1"/>
    <property type="match status" value="1"/>
</dbReference>
<dbReference type="PROSITE" id="PS50931">
    <property type="entry name" value="HTH_LYSR"/>
    <property type="match status" value="1"/>
</dbReference>
<dbReference type="Pfam" id="PF03466">
    <property type="entry name" value="LysR_substrate"/>
    <property type="match status" value="1"/>
</dbReference>
<protein>
    <submittedName>
        <fullName evidence="7">LysR family transcriptional regulator</fullName>
    </submittedName>
</protein>
<dbReference type="InterPro" id="IPR005119">
    <property type="entry name" value="LysR_subst-bd"/>
</dbReference>
<keyword evidence="8" id="KW-1185">Reference proteome</keyword>
<evidence type="ECO:0000256" key="1">
    <source>
        <dbReference type="ARBA" id="ARBA00009437"/>
    </source>
</evidence>
<sequence length="308" mass="33740">MELEQLRYFQQVADLGSVSRAAMKLGVSQSAASRQIKALEEDLHTKLFYRHGRGVALTDAGRKLYLAVRPLLAQLSEVRELLLEESEQPTGSIVVGMPASLMGTIGASLAQIFLHRYPKVSLHLYEGSSGLLVERLESGLIGGAVLYDIRRGPNMLIAPLLEEQLFLVEAWRGDGDDSSLGSLEELSRFKLILPGGLSGLRRTIEAAFHAGNIVSPVLMEMHSVTVVKHLVEKGVGSTILPFGAVYREVGHRYLSARPIPYEIMSARLGIATATGQPLTRAMRVFIQLLKEEVHRCLAGGSLRGRTYQ</sequence>
<accession>A0A556ATN0</accession>
<dbReference type="GO" id="GO:0003677">
    <property type="term" value="F:DNA binding"/>
    <property type="evidence" value="ECO:0007669"/>
    <property type="project" value="UniProtKB-KW"/>
</dbReference>
<gene>
    <name evidence="7" type="ORF">FOZ76_09525</name>
</gene>
<dbReference type="RefSeq" id="WP_143947921.1">
    <property type="nucleotide sequence ID" value="NZ_BAABMB010000002.1"/>
</dbReference>
<dbReference type="SUPFAM" id="SSF53850">
    <property type="entry name" value="Periplasmic binding protein-like II"/>
    <property type="match status" value="1"/>
</dbReference>
<evidence type="ECO:0000256" key="2">
    <source>
        <dbReference type="ARBA" id="ARBA00023015"/>
    </source>
</evidence>
<dbReference type="Gene3D" id="3.40.190.290">
    <property type="match status" value="1"/>
</dbReference>
<dbReference type="PRINTS" id="PR00039">
    <property type="entry name" value="HTHLYSR"/>
</dbReference>
<dbReference type="InterPro" id="IPR036390">
    <property type="entry name" value="WH_DNA-bd_sf"/>
</dbReference>
<dbReference type="PANTHER" id="PTHR30293">
    <property type="entry name" value="TRANSCRIPTIONAL REGULATORY PROTEIN NAC-RELATED"/>
    <property type="match status" value="1"/>
</dbReference>
<evidence type="ECO:0000259" key="6">
    <source>
        <dbReference type="PROSITE" id="PS50931"/>
    </source>
</evidence>
<dbReference type="Proteomes" id="UP000318405">
    <property type="component" value="Unassembled WGS sequence"/>
</dbReference>
<dbReference type="SUPFAM" id="SSF46785">
    <property type="entry name" value="Winged helix' DNA-binding domain"/>
    <property type="match status" value="1"/>
</dbReference>
<keyword evidence="5" id="KW-0804">Transcription</keyword>
<name>A0A556ATN0_9BURK</name>
<proteinExistence type="inferred from homology"/>
<keyword evidence="3" id="KW-0238">DNA-binding</keyword>
<evidence type="ECO:0000256" key="5">
    <source>
        <dbReference type="ARBA" id="ARBA00023163"/>
    </source>
</evidence>
<comment type="caution">
    <text evidence="7">The sequence shown here is derived from an EMBL/GenBank/DDBJ whole genome shotgun (WGS) entry which is preliminary data.</text>
</comment>
<keyword evidence="2" id="KW-0805">Transcription regulation</keyword>
<dbReference type="GO" id="GO:2000142">
    <property type="term" value="P:regulation of DNA-templated transcription initiation"/>
    <property type="evidence" value="ECO:0007669"/>
    <property type="project" value="TreeGrafter"/>
</dbReference>
<dbReference type="InterPro" id="IPR036388">
    <property type="entry name" value="WH-like_DNA-bd_sf"/>
</dbReference>
<comment type="similarity">
    <text evidence="1">Belongs to the LysR transcriptional regulatory family.</text>
</comment>
<organism evidence="7 8">
    <name type="scientific">Verticiella sediminum</name>
    <dbReference type="NCBI Taxonomy" id="1247510"/>
    <lineage>
        <taxon>Bacteria</taxon>
        <taxon>Pseudomonadati</taxon>
        <taxon>Pseudomonadota</taxon>
        <taxon>Betaproteobacteria</taxon>
        <taxon>Burkholderiales</taxon>
        <taxon>Alcaligenaceae</taxon>
        <taxon>Verticiella</taxon>
    </lineage>
</organism>
<reference evidence="7 8" key="1">
    <citation type="submission" date="2019-07" db="EMBL/GenBank/DDBJ databases">
        <title>Qingshengfaniella alkalisoli gen. nov., sp. nov., isolated from saline soil.</title>
        <authorList>
            <person name="Xu L."/>
            <person name="Huang X.-X."/>
            <person name="Sun J.-Q."/>
        </authorList>
    </citation>
    <scope>NUCLEOTIDE SEQUENCE [LARGE SCALE GENOMIC DNA]</scope>
    <source>
        <strain evidence="7 8">DSM 27279</strain>
    </source>
</reference>
<keyword evidence="4" id="KW-0010">Activator</keyword>
<dbReference type="GO" id="GO:0003700">
    <property type="term" value="F:DNA-binding transcription factor activity"/>
    <property type="evidence" value="ECO:0007669"/>
    <property type="project" value="InterPro"/>
</dbReference>
<dbReference type="EMBL" id="VLTJ01000017">
    <property type="protein sequence ID" value="TSH96307.1"/>
    <property type="molecule type" value="Genomic_DNA"/>
</dbReference>
<feature type="domain" description="HTH lysR-type" evidence="6">
    <location>
        <begin position="1"/>
        <end position="58"/>
    </location>
</feature>
<dbReference type="OrthoDB" id="8587114at2"/>
<evidence type="ECO:0000256" key="3">
    <source>
        <dbReference type="ARBA" id="ARBA00023125"/>
    </source>
</evidence>
<evidence type="ECO:0000313" key="7">
    <source>
        <dbReference type="EMBL" id="TSH96307.1"/>
    </source>
</evidence>
<dbReference type="AlphaFoldDB" id="A0A556ATN0"/>
<dbReference type="FunFam" id="1.10.10.10:FF:000001">
    <property type="entry name" value="LysR family transcriptional regulator"/>
    <property type="match status" value="1"/>
</dbReference>
<evidence type="ECO:0000256" key="4">
    <source>
        <dbReference type="ARBA" id="ARBA00023159"/>
    </source>
</evidence>